<comment type="similarity">
    <text evidence="2">Belongs to the GINS4/SLD5 family.</text>
</comment>
<organism evidence="8 9">
    <name type="scientific">Porphyridium purpureum</name>
    <name type="common">Red alga</name>
    <name type="synonym">Porphyridium cruentum</name>
    <dbReference type="NCBI Taxonomy" id="35688"/>
    <lineage>
        <taxon>Eukaryota</taxon>
        <taxon>Rhodophyta</taxon>
        <taxon>Bangiophyceae</taxon>
        <taxon>Porphyridiales</taxon>
        <taxon>Porphyridiaceae</taxon>
        <taxon>Porphyridium</taxon>
    </lineage>
</organism>
<dbReference type="OMA" id="ILETAWI"/>
<keyword evidence="5" id="KW-0539">Nucleus</keyword>
<feature type="region of interest" description="Disordered" evidence="6">
    <location>
        <begin position="1"/>
        <end position="82"/>
    </location>
</feature>
<dbReference type="GO" id="GO:0000727">
    <property type="term" value="P:double-strand break repair via break-induced replication"/>
    <property type="evidence" value="ECO:0007669"/>
    <property type="project" value="TreeGrafter"/>
</dbReference>
<feature type="compositionally biased region" description="Basic and acidic residues" evidence="6">
    <location>
        <begin position="22"/>
        <end position="32"/>
    </location>
</feature>
<dbReference type="GO" id="GO:0006261">
    <property type="term" value="P:DNA-templated DNA replication"/>
    <property type="evidence" value="ECO:0007669"/>
    <property type="project" value="InterPro"/>
</dbReference>
<feature type="compositionally biased region" description="Polar residues" evidence="6">
    <location>
        <begin position="59"/>
        <end position="71"/>
    </location>
</feature>
<dbReference type="CDD" id="cd11711">
    <property type="entry name" value="GINS_A_Sld5"/>
    <property type="match status" value="1"/>
</dbReference>
<keyword evidence="9" id="KW-1185">Reference proteome</keyword>
<evidence type="ECO:0000256" key="4">
    <source>
        <dbReference type="ARBA" id="ARBA00022705"/>
    </source>
</evidence>
<dbReference type="InterPro" id="IPR008591">
    <property type="entry name" value="GINS_Sld5"/>
</dbReference>
<comment type="caution">
    <text evidence="8">The sequence shown here is derived from an EMBL/GenBank/DDBJ whole genome shotgun (WGS) entry which is preliminary data.</text>
</comment>
<evidence type="ECO:0000256" key="6">
    <source>
        <dbReference type="SAM" id="MobiDB-lite"/>
    </source>
</evidence>
<sequence length="325" mass="36938">MDEGSGAPRRSVLDDLLSGDQDFARVRQAEQRNRRRQGQNEIDVPQFHGRPGDFLDATRPNSGTYPYTNDNGHGVRAGADEKDAPYSSNYSLLTQDAVFQPDEACEDIASLYRALWNEQYAPELLPFATDVTHDMHELLEYQEQLLDDELHETDGAGQRDAEAVSFAQLSRLLRRTELERLRYVLRAYHRVRLRKIERTAPFLLSSAGAHTLATRLSEPERDFATSYLTLLEQHLTSSFLQLLPERLRALDDKDDTVAMIAPPHIDAYVFCRVLEPPPGGVLRLNNDAGGREEIQELRMSTNEIICMRYRSAAPLVLAKQLQLIF</sequence>
<dbReference type="CDD" id="cd21692">
    <property type="entry name" value="GINS_B_Sld5"/>
    <property type="match status" value="1"/>
</dbReference>
<proteinExistence type="inferred from homology"/>
<dbReference type="OrthoDB" id="338231at2759"/>
<dbReference type="AlphaFoldDB" id="A0A5J4Z3G8"/>
<dbReference type="InterPro" id="IPR036224">
    <property type="entry name" value="GINS_bundle-like_dom_sf"/>
</dbReference>
<protein>
    <recommendedName>
        <fullName evidence="3">DNA replication complex GINS protein SLD5</fullName>
    </recommendedName>
</protein>
<reference evidence="9" key="1">
    <citation type="journal article" date="2019" name="Nat. Commun.">
        <title>Expansion of phycobilisome linker gene families in mesophilic red algae.</title>
        <authorList>
            <person name="Lee J."/>
            <person name="Kim D."/>
            <person name="Bhattacharya D."/>
            <person name="Yoon H.S."/>
        </authorList>
    </citation>
    <scope>NUCLEOTIDE SEQUENCE [LARGE SCALE GENOMIC DNA]</scope>
    <source>
        <strain evidence="9">CCMP 1328</strain>
    </source>
</reference>
<dbReference type="EMBL" id="VRMN01000002">
    <property type="protein sequence ID" value="KAA8497444.1"/>
    <property type="molecule type" value="Genomic_DNA"/>
</dbReference>
<evidence type="ECO:0000259" key="7">
    <source>
        <dbReference type="Pfam" id="PF05916"/>
    </source>
</evidence>
<dbReference type="Pfam" id="PF05916">
    <property type="entry name" value="Sld5"/>
    <property type="match status" value="1"/>
</dbReference>
<evidence type="ECO:0000256" key="3">
    <source>
        <dbReference type="ARBA" id="ARBA00014804"/>
    </source>
</evidence>
<evidence type="ECO:0000313" key="9">
    <source>
        <dbReference type="Proteomes" id="UP000324585"/>
    </source>
</evidence>
<dbReference type="InterPro" id="IPR031633">
    <property type="entry name" value="SLD5_C"/>
</dbReference>
<dbReference type="PANTHER" id="PTHR21206">
    <property type="entry name" value="SLD5 PROTEIN"/>
    <property type="match status" value="1"/>
</dbReference>
<dbReference type="Gene3D" id="1.20.58.1030">
    <property type="match status" value="1"/>
</dbReference>
<gene>
    <name evidence="8" type="ORF">FVE85_1173</name>
</gene>
<dbReference type="SUPFAM" id="SSF158573">
    <property type="entry name" value="GINS helical bundle-like"/>
    <property type="match status" value="1"/>
</dbReference>
<dbReference type="InterPro" id="IPR038749">
    <property type="entry name" value="Sld5_GINS_A"/>
</dbReference>
<accession>A0A5J4Z3G8</accession>
<feature type="domain" description="GINS subunit" evidence="7">
    <location>
        <begin position="140"/>
        <end position="238"/>
    </location>
</feature>
<dbReference type="PANTHER" id="PTHR21206:SF0">
    <property type="entry name" value="DNA REPLICATION COMPLEX GINS PROTEIN SLD5"/>
    <property type="match status" value="1"/>
</dbReference>
<evidence type="ECO:0000313" key="8">
    <source>
        <dbReference type="EMBL" id="KAA8497444.1"/>
    </source>
</evidence>
<dbReference type="Proteomes" id="UP000324585">
    <property type="component" value="Unassembled WGS sequence"/>
</dbReference>
<evidence type="ECO:0000256" key="2">
    <source>
        <dbReference type="ARBA" id="ARBA00008187"/>
    </source>
</evidence>
<comment type="subcellular location">
    <subcellularLocation>
        <location evidence="1">Nucleus</location>
    </subcellularLocation>
</comment>
<dbReference type="GO" id="GO:0000811">
    <property type="term" value="C:GINS complex"/>
    <property type="evidence" value="ECO:0007669"/>
    <property type="project" value="TreeGrafter"/>
</dbReference>
<evidence type="ECO:0000256" key="1">
    <source>
        <dbReference type="ARBA" id="ARBA00004123"/>
    </source>
</evidence>
<name>A0A5J4Z3G8_PORPP</name>
<dbReference type="InterPro" id="IPR021151">
    <property type="entry name" value="GINS_A"/>
</dbReference>
<keyword evidence="4" id="KW-0235">DNA replication</keyword>
<evidence type="ECO:0000256" key="5">
    <source>
        <dbReference type="ARBA" id="ARBA00023242"/>
    </source>
</evidence>